<proteinExistence type="predicted"/>
<comment type="caution">
    <text evidence="1">The sequence shown here is derived from an EMBL/GenBank/DDBJ whole genome shotgun (WGS) entry which is preliminary data.</text>
</comment>
<dbReference type="EMBL" id="CAKLBY020000035">
    <property type="protein sequence ID" value="CAK7910128.1"/>
    <property type="molecule type" value="Genomic_DNA"/>
</dbReference>
<accession>A0AAV1T8U5</accession>
<protein>
    <recommendedName>
        <fullName evidence="3">Transcription factor IIIC 90kDa subunit N-terminal domain-containing protein</fullName>
    </recommendedName>
</protein>
<evidence type="ECO:0000313" key="1">
    <source>
        <dbReference type="EMBL" id="CAK7910128.1"/>
    </source>
</evidence>
<evidence type="ECO:0008006" key="3">
    <source>
        <dbReference type="Google" id="ProtNLM"/>
    </source>
</evidence>
<dbReference type="AlphaFoldDB" id="A0AAV1T8U5"/>
<name>A0AAV1T8U5_9STRA</name>
<reference evidence="1" key="1">
    <citation type="submission" date="2024-01" db="EMBL/GenBank/DDBJ databases">
        <authorList>
            <person name="Webb A."/>
        </authorList>
    </citation>
    <scope>NUCLEOTIDE SEQUENCE</scope>
    <source>
        <strain evidence="1">Pm1</strain>
    </source>
</reference>
<gene>
    <name evidence="1" type="ORF">PM001_LOCUS4074</name>
</gene>
<organism evidence="1 2">
    <name type="scientific">Peronospora matthiolae</name>
    <dbReference type="NCBI Taxonomy" id="2874970"/>
    <lineage>
        <taxon>Eukaryota</taxon>
        <taxon>Sar</taxon>
        <taxon>Stramenopiles</taxon>
        <taxon>Oomycota</taxon>
        <taxon>Peronosporomycetes</taxon>
        <taxon>Peronosporales</taxon>
        <taxon>Peronosporaceae</taxon>
        <taxon>Peronospora</taxon>
    </lineage>
</organism>
<sequence length="542" mass="59449">MLTHEPTTWTDALFVLGTKNNLLQDGYNPKLHVSAVSLGSSVVITRHQYIDTARESEQGVVDQPIESLTLYDDEPNSSKARYRLVAWSQGTIIKSLLAISMTTRLDIWEVAVSSGICANLKSSLDINHLQGISWNPCYEVLLAYSTTGISVVDASGPLLSSRQVYADTETHQSWSASSWSPCGLHVSLARNRTLHCFGWKDVDCLLCEQPAHGQFDVGTLESIDGFQIEVGKACAGQIAAIARVSPTVCIFTTDAKLILEDATQHASSLLLFPDSTHRVEIRETTDTSVSDIIDLTSKRIMSGFTSTTNSLQILNHAEGKAPYQTSASHAIPRSQMWTLGCTSGRWFVMSILDLPNLTSPDVFAVQERVAIVGSTMSSRLLFAHLNNSDPLEWTPSLYGELDLPTAHVCRGIRFTENSLYVDVASTEKRKRTSFFQAAASLEPQPVYLSKFRVPQYILSKAALGPTSKLPNVTAFAGNDTPSSFSDDNCDASTHTDLLELIVVKMTAMQAQLNSRFDHVDKKLLQLTARVEQLEKNGGESVK</sequence>
<dbReference type="Proteomes" id="UP001162060">
    <property type="component" value="Unassembled WGS sequence"/>
</dbReference>
<evidence type="ECO:0000313" key="2">
    <source>
        <dbReference type="Proteomes" id="UP001162060"/>
    </source>
</evidence>